<reference evidence="3 5" key="2">
    <citation type="submission" date="2018-06" db="EMBL/GenBank/DDBJ databases">
        <authorList>
            <consortium name="Pathogen Informatics"/>
            <person name="Doyle S."/>
        </authorList>
    </citation>
    <scope>NUCLEOTIDE SEQUENCE [LARGE SCALE GENOMIC DNA]</scope>
    <source>
        <strain evidence="3 5">NCTC11212</strain>
    </source>
</reference>
<protein>
    <submittedName>
        <fullName evidence="3">Uncharacterized protein</fullName>
    </submittedName>
</protein>
<feature type="chain" id="PRO_5043779985" evidence="1">
    <location>
        <begin position="19"/>
        <end position="265"/>
    </location>
</feature>
<organism evidence="3 5">
    <name type="scientific">Chryseobacterium balustinum</name>
    <dbReference type="NCBI Taxonomy" id="246"/>
    <lineage>
        <taxon>Bacteria</taxon>
        <taxon>Pseudomonadati</taxon>
        <taxon>Bacteroidota</taxon>
        <taxon>Flavobacteriia</taxon>
        <taxon>Flavobacteriales</taxon>
        <taxon>Weeksellaceae</taxon>
        <taxon>Chryseobacterium group</taxon>
        <taxon>Chryseobacterium</taxon>
    </lineage>
</organism>
<evidence type="ECO:0000256" key="1">
    <source>
        <dbReference type="SAM" id="SignalP"/>
    </source>
</evidence>
<dbReference type="EMBL" id="FUZE01000001">
    <property type="protein sequence ID" value="SKB35821.1"/>
    <property type="molecule type" value="Genomic_DNA"/>
</dbReference>
<evidence type="ECO:0000313" key="4">
    <source>
        <dbReference type="Proteomes" id="UP000190669"/>
    </source>
</evidence>
<dbReference type="Proteomes" id="UP000251937">
    <property type="component" value="Unassembled WGS sequence"/>
</dbReference>
<comment type="caution">
    <text evidence="3">The sequence shown here is derived from an EMBL/GenBank/DDBJ whole genome shotgun (WGS) entry which is preliminary data.</text>
</comment>
<accession>A0AAX2IJN9</accession>
<keyword evidence="1" id="KW-0732">Signal</keyword>
<dbReference type="KEGG" id="cbp:EB354_20085"/>
<dbReference type="AlphaFoldDB" id="A0AAX2IJN9"/>
<proteinExistence type="predicted"/>
<keyword evidence="4" id="KW-1185">Reference proteome</keyword>
<evidence type="ECO:0000313" key="3">
    <source>
        <dbReference type="EMBL" id="SQA88107.1"/>
    </source>
</evidence>
<sequence length="265" mass="31528">MKFLFSFLLLLSFLCFQAQEKDSVNNEKIENVVILGRPKVDCQKLYNDEKALYDKQSEELKKLNFETLFDEFLELKEFQKIKSDESKIVILNPDYKRIISSCGNNSFFNCKHYEKYINKDVFEKVWKKRNYLKIQQFFDSKIMIPLVGLPFLSFEQNMNDENNYLKTLNIESLYKGVYRDLNNKKKGFYYSSYKKPTESLEISIDKNKIIAENYLQLDMKIFPVVSESTGVYSVTIILGNGEKELSKRYLLYQYKDGKWKLLKNK</sequence>
<dbReference type="Proteomes" id="UP000190669">
    <property type="component" value="Unassembled WGS sequence"/>
</dbReference>
<evidence type="ECO:0000313" key="2">
    <source>
        <dbReference type="EMBL" id="SKB35821.1"/>
    </source>
</evidence>
<feature type="signal peptide" evidence="1">
    <location>
        <begin position="1"/>
        <end position="18"/>
    </location>
</feature>
<dbReference type="RefSeq" id="WP_079463430.1">
    <property type="nucleotide sequence ID" value="NZ_CP033934.1"/>
</dbReference>
<dbReference type="EMBL" id="UAVR01000006">
    <property type="protein sequence ID" value="SQA88107.1"/>
    <property type="molecule type" value="Genomic_DNA"/>
</dbReference>
<evidence type="ECO:0000313" key="5">
    <source>
        <dbReference type="Proteomes" id="UP000251937"/>
    </source>
</evidence>
<reference evidence="2 4" key="1">
    <citation type="submission" date="2017-02" db="EMBL/GenBank/DDBJ databases">
        <authorList>
            <person name="Varghese N."/>
            <person name="Submissions S."/>
        </authorList>
    </citation>
    <scope>NUCLEOTIDE SEQUENCE [LARGE SCALE GENOMIC DNA]</scope>
    <source>
        <strain evidence="2 4">DSM 16775</strain>
    </source>
</reference>
<gene>
    <name evidence="3" type="ORF">NCTC11212_00981</name>
    <name evidence="2" type="ORF">SAMN05421800_101142</name>
</gene>
<name>A0AAX2IJN9_9FLAO</name>